<evidence type="ECO:0000256" key="2">
    <source>
        <dbReference type="SAM" id="Phobius"/>
    </source>
</evidence>
<gene>
    <name evidence="3" type="ORF">GALL_208600</name>
</gene>
<evidence type="ECO:0000313" key="3">
    <source>
        <dbReference type="EMBL" id="OIQ97160.1"/>
    </source>
</evidence>
<dbReference type="AlphaFoldDB" id="A0A1J5RLS9"/>
<dbReference type="EMBL" id="MLJW01000137">
    <property type="protein sequence ID" value="OIQ97160.1"/>
    <property type="molecule type" value="Genomic_DNA"/>
</dbReference>
<keyword evidence="2" id="KW-0472">Membrane</keyword>
<feature type="region of interest" description="Disordered" evidence="1">
    <location>
        <begin position="105"/>
        <end position="126"/>
    </location>
</feature>
<keyword evidence="2" id="KW-0812">Transmembrane</keyword>
<reference evidence="3" key="1">
    <citation type="submission" date="2016-10" db="EMBL/GenBank/DDBJ databases">
        <title>Sequence of Gallionella enrichment culture.</title>
        <authorList>
            <person name="Poehlein A."/>
            <person name="Muehling M."/>
            <person name="Daniel R."/>
        </authorList>
    </citation>
    <scope>NUCLEOTIDE SEQUENCE</scope>
</reference>
<comment type="caution">
    <text evidence="3">The sequence shown here is derived from an EMBL/GenBank/DDBJ whole genome shotgun (WGS) entry which is preliminary data.</text>
</comment>
<sequence>MAAGSFRKRLNWIVTLVCTLWMVGALYVQFIAVNPDQYGFRDPAIEQEMQNCAGSFEQRYNCKEALIIAKGHASFLIWLGKMALVLGPPIVVWNLLRLAARQRRQDEAPDLFEPPPPRSIKRHKIR</sequence>
<feature type="transmembrane region" description="Helical" evidence="2">
    <location>
        <begin position="12"/>
        <end position="32"/>
    </location>
</feature>
<accession>A0A1J5RLS9</accession>
<proteinExistence type="predicted"/>
<keyword evidence="2" id="KW-1133">Transmembrane helix</keyword>
<feature type="transmembrane region" description="Helical" evidence="2">
    <location>
        <begin position="75"/>
        <end position="96"/>
    </location>
</feature>
<evidence type="ECO:0000256" key="1">
    <source>
        <dbReference type="SAM" id="MobiDB-lite"/>
    </source>
</evidence>
<name>A0A1J5RLS9_9ZZZZ</name>
<organism evidence="3">
    <name type="scientific">mine drainage metagenome</name>
    <dbReference type="NCBI Taxonomy" id="410659"/>
    <lineage>
        <taxon>unclassified sequences</taxon>
        <taxon>metagenomes</taxon>
        <taxon>ecological metagenomes</taxon>
    </lineage>
</organism>
<protein>
    <submittedName>
        <fullName evidence="3">Uncharacterized protein</fullName>
    </submittedName>
</protein>